<name>A0ABM1RZC9_LIMPO</name>
<proteinExistence type="predicted"/>
<dbReference type="InterPro" id="IPR036812">
    <property type="entry name" value="NAD(P)_OxRdtase_dom_sf"/>
</dbReference>
<dbReference type="PRINTS" id="PR01577">
    <property type="entry name" value="KCNABCHANNEL"/>
</dbReference>
<evidence type="ECO:0000256" key="2">
    <source>
        <dbReference type="ARBA" id="ARBA00023002"/>
    </source>
</evidence>
<dbReference type="PANTHER" id="PTHR43150">
    <property type="entry name" value="HYPERKINETIC, ISOFORM M"/>
    <property type="match status" value="1"/>
</dbReference>
<dbReference type="InterPro" id="IPR005399">
    <property type="entry name" value="K_chnl_volt-dep_bsu_KCNAB-rel"/>
</dbReference>
<feature type="non-terminal residue" evidence="4">
    <location>
        <position position="1"/>
    </location>
</feature>
<keyword evidence="3" id="KW-1185">Reference proteome</keyword>
<evidence type="ECO:0000313" key="4">
    <source>
        <dbReference type="RefSeq" id="XP_022236734.1"/>
    </source>
</evidence>
<dbReference type="Gene3D" id="3.20.20.100">
    <property type="entry name" value="NADP-dependent oxidoreductase domain"/>
    <property type="match status" value="1"/>
</dbReference>
<dbReference type="Proteomes" id="UP000694941">
    <property type="component" value="Unplaced"/>
</dbReference>
<keyword evidence="1" id="KW-0521">NADP</keyword>
<evidence type="ECO:0000256" key="1">
    <source>
        <dbReference type="ARBA" id="ARBA00022857"/>
    </source>
</evidence>
<reference evidence="4" key="1">
    <citation type="submission" date="2025-08" db="UniProtKB">
        <authorList>
            <consortium name="RefSeq"/>
        </authorList>
    </citation>
    <scope>IDENTIFICATION</scope>
    <source>
        <tissue evidence="4">Muscle</tissue>
    </source>
</reference>
<dbReference type="GeneID" id="111084263"/>
<organism evidence="3 4">
    <name type="scientific">Limulus polyphemus</name>
    <name type="common">Atlantic horseshoe crab</name>
    <dbReference type="NCBI Taxonomy" id="6850"/>
    <lineage>
        <taxon>Eukaryota</taxon>
        <taxon>Metazoa</taxon>
        <taxon>Ecdysozoa</taxon>
        <taxon>Arthropoda</taxon>
        <taxon>Chelicerata</taxon>
        <taxon>Merostomata</taxon>
        <taxon>Xiphosura</taxon>
        <taxon>Limulidae</taxon>
        <taxon>Limulus</taxon>
    </lineage>
</organism>
<gene>
    <name evidence="4" type="primary">LOC111084263</name>
</gene>
<sequence>EAYSVARQFNQIPPIMEQTEYHMFQREKVELCHPELFHKIGVGTMTWSPQAFGLSGKFDEGITLLSRGSIRHYSGTTDKTVTDENRSPRHQSKIQQLSFTVEKLGCTLNQLFI</sequence>
<protein>
    <submittedName>
        <fullName evidence="4">Voltage-gated potassium channel subunit beta-2-like</fullName>
    </submittedName>
</protein>
<accession>A0ABM1RZC9</accession>
<keyword evidence="2" id="KW-0560">Oxidoreductase</keyword>
<dbReference type="RefSeq" id="XP_022236734.1">
    <property type="nucleotide sequence ID" value="XM_022381026.1"/>
</dbReference>
<dbReference type="PANTHER" id="PTHR43150:SF2">
    <property type="entry name" value="HYPERKINETIC, ISOFORM M"/>
    <property type="match status" value="1"/>
</dbReference>
<feature type="non-terminal residue" evidence="4">
    <location>
        <position position="113"/>
    </location>
</feature>
<evidence type="ECO:0000313" key="3">
    <source>
        <dbReference type="Proteomes" id="UP000694941"/>
    </source>
</evidence>
<dbReference type="SUPFAM" id="SSF51430">
    <property type="entry name" value="NAD(P)-linked oxidoreductase"/>
    <property type="match status" value="1"/>
</dbReference>